<dbReference type="Proteomes" id="UP000581135">
    <property type="component" value="Unassembled WGS sequence"/>
</dbReference>
<comment type="caution">
    <text evidence="2">The sequence shown here is derived from an EMBL/GenBank/DDBJ whole genome shotgun (WGS) entry which is preliminary data.</text>
</comment>
<evidence type="ECO:0000313" key="2">
    <source>
        <dbReference type="EMBL" id="MBB3066592.1"/>
    </source>
</evidence>
<accession>A0A839SVT5</accession>
<evidence type="ECO:0000256" key="1">
    <source>
        <dbReference type="SAM" id="SignalP"/>
    </source>
</evidence>
<organism evidence="2 3">
    <name type="scientific">Limibacillus halophilus</name>
    <dbReference type="NCBI Taxonomy" id="1579333"/>
    <lineage>
        <taxon>Bacteria</taxon>
        <taxon>Pseudomonadati</taxon>
        <taxon>Pseudomonadota</taxon>
        <taxon>Alphaproteobacteria</taxon>
        <taxon>Rhodospirillales</taxon>
        <taxon>Rhodovibrionaceae</taxon>
        <taxon>Limibacillus</taxon>
    </lineage>
</organism>
<dbReference type="EMBL" id="JACHXA010000009">
    <property type="protein sequence ID" value="MBB3066592.1"/>
    <property type="molecule type" value="Genomic_DNA"/>
</dbReference>
<sequence length="270" mass="31037">MNITKMQRFFFAPIAVTLSLLVTPVIAAEPTGFRLSYDIYVAGIYSMKADLLVAMDRESYSVELHMEKDGLPAFFSPMFTVDASARGSRDEERFKPHYFRTEYRKEKKFRWSEVSHGEEASALMASPDPVQDDEREAIAEDLRRQSFDPLSSFAWMLERAESRNDCTARELVFDGRRLYDMTIEHLPEKGSDGSFFCEMRLDWMAGFTDKERRQAPYPDGLRFTLVRAYDGGPIIPRLIEAKIGMGDVRVELDKVSRLSPEQVAERLPSQ</sequence>
<feature type="signal peptide" evidence="1">
    <location>
        <begin position="1"/>
        <end position="27"/>
    </location>
</feature>
<evidence type="ECO:0008006" key="4">
    <source>
        <dbReference type="Google" id="ProtNLM"/>
    </source>
</evidence>
<feature type="chain" id="PRO_5032728458" description="DUF3108 domain-containing protein" evidence="1">
    <location>
        <begin position="28"/>
        <end position="270"/>
    </location>
</feature>
<dbReference type="Pfam" id="PF11306">
    <property type="entry name" value="DUF3108"/>
    <property type="match status" value="1"/>
</dbReference>
<keyword evidence="3" id="KW-1185">Reference proteome</keyword>
<dbReference type="InterPro" id="IPR021457">
    <property type="entry name" value="DUF3108"/>
</dbReference>
<reference evidence="2 3" key="1">
    <citation type="submission" date="2020-08" db="EMBL/GenBank/DDBJ databases">
        <title>Genomic Encyclopedia of Type Strains, Phase III (KMG-III): the genomes of soil and plant-associated and newly described type strains.</title>
        <authorList>
            <person name="Whitman W."/>
        </authorList>
    </citation>
    <scope>NUCLEOTIDE SEQUENCE [LARGE SCALE GENOMIC DNA]</scope>
    <source>
        <strain evidence="2 3">CECT 8803</strain>
    </source>
</reference>
<dbReference type="AlphaFoldDB" id="A0A839SVT5"/>
<proteinExistence type="predicted"/>
<dbReference type="RefSeq" id="WP_183417423.1">
    <property type="nucleotide sequence ID" value="NZ_JACHXA010000009.1"/>
</dbReference>
<name>A0A839SVT5_9PROT</name>
<gene>
    <name evidence="2" type="ORF">FHR98_002900</name>
</gene>
<keyword evidence="1" id="KW-0732">Signal</keyword>
<evidence type="ECO:0000313" key="3">
    <source>
        <dbReference type="Proteomes" id="UP000581135"/>
    </source>
</evidence>
<protein>
    <recommendedName>
        <fullName evidence="4">DUF3108 domain-containing protein</fullName>
    </recommendedName>
</protein>